<reference evidence="1 2" key="1">
    <citation type="submission" date="2019-03" db="EMBL/GenBank/DDBJ databases">
        <title>Genomic Encyclopedia of Type Strains, Phase IV (KMG-IV): sequencing the most valuable type-strain genomes for metagenomic binning, comparative biology and taxonomic classification.</title>
        <authorList>
            <person name="Goeker M."/>
        </authorList>
    </citation>
    <scope>NUCLEOTIDE SEQUENCE [LARGE SCALE GENOMIC DNA]</scope>
    <source>
        <strain evidence="1 2">DSM 45765</strain>
    </source>
</reference>
<proteinExistence type="predicted"/>
<keyword evidence="2" id="KW-1185">Reference proteome</keyword>
<protein>
    <recommendedName>
        <fullName evidence="3">Peroxide stress protein YaaA</fullName>
    </recommendedName>
</protein>
<comment type="caution">
    <text evidence="1">The sequence shown here is derived from an EMBL/GenBank/DDBJ whole genome shotgun (WGS) entry which is preliminary data.</text>
</comment>
<evidence type="ECO:0000313" key="2">
    <source>
        <dbReference type="Proteomes" id="UP000294911"/>
    </source>
</evidence>
<dbReference type="InterPro" id="IPR005583">
    <property type="entry name" value="YaaA"/>
</dbReference>
<accession>A0A4R2QCJ3</accession>
<dbReference type="EMBL" id="SLXQ01000013">
    <property type="protein sequence ID" value="TCP46730.1"/>
    <property type="molecule type" value="Genomic_DNA"/>
</dbReference>
<dbReference type="Pfam" id="PF03883">
    <property type="entry name" value="H2O2_YaaD"/>
    <property type="match status" value="1"/>
</dbReference>
<gene>
    <name evidence="1" type="ORF">EV191_1136</name>
</gene>
<dbReference type="PANTHER" id="PTHR30283:SF4">
    <property type="entry name" value="PEROXIDE STRESS RESISTANCE PROTEIN YAAA"/>
    <property type="match status" value="1"/>
</dbReference>
<evidence type="ECO:0000313" key="1">
    <source>
        <dbReference type="EMBL" id="TCP46730.1"/>
    </source>
</evidence>
<dbReference type="AlphaFoldDB" id="A0A4R2QCJ3"/>
<name>A0A4R2QCJ3_9PSEU</name>
<organism evidence="1 2">
    <name type="scientific">Tamaricihabitans halophyticus</name>
    <dbReference type="NCBI Taxonomy" id="1262583"/>
    <lineage>
        <taxon>Bacteria</taxon>
        <taxon>Bacillati</taxon>
        <taxon>Actinomycetota</taxon>
        <taxon>Actinomycetes</taxon>
        <taxon>Pseudonocardiales</taxon>
        <taxon>Pseudonocardiaceae</taxon>
        <taxon>Tamaricihabitans</taxon>
    </lineage>
</organism>
<evidence type="ECO:0008006" key="3">
    <source>
        <dbReference type="Google" id="ProtNLM"/>
    </source>
</evidence>
<dbReference type="Proteomes" id="UP000294911">
    <property type="component" value="Unassembled WGS sequence"/>
</dbReference>
<dbReference type="GO" id="GO:0005829">
    <property type="term" value="C:cytosol"/>
    <property type="evidence" value="ECO:0007669"/>
    <property type="project" value="TreeGrafter"/>
</dbReference>
<sequence length="291" mass="31060">MLTYRPGFPAYRIARATLSATKIILRNEPPPRLRCRESILLTLGSVLVILPPSETKATGGTGAPLDIDGLSLPELAPARRKLTDALRTLAADIPESLRVLGISARQEAEVSRNAELHSAPTMPALRRYTGVLYDALDLAGLSRTEQARADRRLAVASALFGIVHGTDAIPAYRLSGGTTLPGIGTLRSFWRPVLEPVLAERAGLVVDLRSGPYAALARIPDAVTVRVVTRNAAGKRVTVSHHNKAYKGQLARVLGSARKEPANMRDLLAVATAAGIQLDQTGPGELELLTP</sequence>
<dbReference type="GO" id="GO:0033194">
    <property type="term" value="P:response to hydroperoxide"/>
    <property type="evidence" value="ECO:0007669"/>
    <property type="project" value="TreeGrafter"/>
</dbReference>
<dbReference type="NCBIfam" id="NF002544">
    <property type="entry name" value="PRK02101.2-1"/>
    <property type="match status" value="1"/>
</dbReference>
<dbReference type="PANTHER" id="PTHR30283">
    <property type="entry name" value="PEROXIDE STRESS RESPONSE PROTEIN YAAA"/>
    <property type="match status" value="1"/>
</dbReference>